<accession>A0A8K0HS73</accession>
<dbReference type="EMBL" id="VOIH02000001">
    <property type="protein sequence ID" value="KAF3456584.1"/>
    <property type="molecule type" value="Genomic_DNA"/>
</dbReference>
<dbReference type="InterPro" id="IPR003822">
    <property type="entry name" value="PAH"/>
</dbReference>
<sequence>MNDIVGEAISLVNKIIANDVAVDDFLGLMALHGKGLMNKKQTYSKISALFHDPPNILEYLQRLAPVEEEGEQVQKTVEQRKSLCKGQRVCPVFAADLFRKRVRDERKGDDDDEQGTTDFRSGTCFGEGIKVFNKVREKQGNVGEYLRFLKLVHMYSKGKINGGDLESMVAELLQMDNDLINEFVEFKRLCESDSVGEIG</sequence>
<dbReference type="GO" id="GO:0000122">
    <property type="term" value="P:negative regulation of transcription by RNA polymerase II"/>
    <property type="evidence" value="ECO:0007669"/>
    <property type="project" value="TreeGrafter"/>
</dbReference>
<evidence type="ECO:0000313" key="4">
    <source>
        <dbReference type="EMBL" id="KAF3456584.1"/>
    </source>
</evidence>
<dbReference type="GO" id="GO:0000785">
    <property type="term" value="C:chromatin"/>
    <property type="evidence" value="ECO:0007669"/>
    <property type="project" value="TreeGrafter"/>
</dbReference>
<dbReference type="OrthoDB" id="842506at2759"/>
<name>A0A8K0HS73_9ROSA</name>
<dbReference type="InterPro" id="IPR036600">
    <property type="entry name" value="PAH_sf"/>
</dbReference>
<evidence type="ECO:0000256" key="2">
    <source>
        <dbReference type="ARBA" id="ARBA00022491"/>
    </source>
</evidence>
<dbReference type="GO" id="GO:0000118">
    <property type="term" value="C:histone deacetylase complex"/>
    <property type="evidence" value="ECO:0007669"/>
    <property type="project" value="TreeGrafter"/>
</dbReference>
<keyword evidence="5" id="KW-1185">Reference proteome</keyword>
<keyword evidence="2" id="KW-0678">Repressor</keyword>
<dbReference type="Gene3D" id="1.20.1160.11">
    <property type="entry name" value="Paired amphipathic helix"/>
    <property type="match status" value="1"/>
</dbReference>
<dbReference type="GO" id="GO:0003714">
    <property type="term" value="F:transcription corepressor activity"/>
    <property type="evidence" value="ECO:0007669"/>
    <property type="project" value="InterPro"/>
</dbReference>
<dbReference type="PANTHER" id="PTHR12346">
    <property type="entry name" value="SIN3B-RELATED"/>
    <property type="match status" value="1"/>
</dbReference>
<evidence type="ECO:0000256" key="1">
    <source>
        <dbReference type="ARBA" id="ARBA00004123"/>
    </source>
</evidence>
<reference evidence="4" key="1">
    <citation type="submission" date="2020-03" db="EMBL/GenBank/DDBJ databases">
        <title>A high-quality chromosome-level genome assembly of a woody plant with both climbing and erect habits, Rhamnella rubrinervis.</title>
        <authorList>
            <person name="Lu Z."/>
            <person name="Yang Y."/>
            <person name="Zhu X."/>
            <person name="Sun Y."/>
        </authorList>
    </citation>
    <scope>NUCLEOTIDE SEQUENCE</scope>
    <source>
        <strain evidence="4">BYM</strain>
        <tissue evidence="4">Leaf</tissue>
    </source>
</reference>
<gene>
    <name evidence="4" type="ORF">FNV43_RR01238</name>
</gene>
<keyword evidence="3" id="KW-0539">Nucleus</keyword>
<proteinExistence type="predicted"/>
<dbReference type="SUPFAM" id="SSF47762">
    <property type="entry name" value="PAH2 domain"/>
    <property type="match status" value="2"/>
</dbReference>
<dbReference type="InterPro" id="IPR039774">
    <property type="entry name" value="Sin3-like"/>
</dbReference>
<dbReference type="Pfam" id="PF02671">
    <property type="entry name" value="PAH"/>
    <property type="match status" value="1"/>
</dbReference>
<dbReference type="Proteomes" id="UP000796880">
    <property type="component" value="Unassembled WGS sequence"/>
</dbReference>
<protein>
    <submittedName>
        <fullName evidence="4">Uncharacterized protein</fullName>
    </submittedName>
</protein>
<dbReference type="AlphaFoldDB" id="A0A8K0HS73"/>
<comment type="caution">
    <text evidence="4">The sequence shown here is derived from an EMBL/GenBank/DDBJ whole genome shotgun (WGS) entry which is preliminary data.</text>
</comment>
<organism evidence="4 5">
    <name type="scientific">Rhamnella rubrinervis</name>
    <dbReference type="NCBI Taxonomy" id="2594499"/>
    <lineage>
        <taxon>Eukaryota</taxon>
        <taxon>Viridiplantae</taxon>
        <taxon>Streptophyta</taxon>
        <taxon>Embryophyta</taxon>
        <taxon>Tracheophyta</taxon>
        <taxon>Spermatophyta</taxon>
        <taxon>Magnoliopsida</taxon>
        <taxon>eudicotyledons</taxon>
        <taxon>Gunneridae</taxon>
        <taxon>Pentapetalae</taxon>
        <taxon>rosids</taxon>
        <taxon>fabids</taxon>
        <taxon>Rosales</taxon>
        <taxon>Rhamnaceae</taxon>
        <taxon>rhamnoid group</taxon>
        <taxon>Rhamneae</taxon>
        <taxon>Rhamnella</taxon>
    </lineage>
</organism>
<comment type="subcellular location">
    <subcellularLocation>
        <location evidence="1">Nucleus</location>
    </subcellularLocation>
</comment>
<evidence type="ECO:0000256" key="3">
    <source>
        <dbReference type="ARBA" id="ARBA00023242"/>
    </source>
</evidence>
<dbReference type="PANTHER" id="PTHR12346:SF0">
    <property type="entry name" value="SIN3A, ISOFORM G"/>
    <property type="match status" value="1"/>
</dbReference>
<evidence type="ECO:0000313" key="5">
    <source>
        <dbReference type="Proteomes" id="UP000796880"/>
    </source>
</evidence>